<protein>
    <submittedName>
        <fullName evidence="2">Uncharacterized protein</fullName>
    </submittedName>
</protein>
<feature type="region of interest" description="Disordered" evidence="1">
    <location>
        <begin position="51"/>
        <end position="86"/>
    </location>
</feature>
<accession>A0A2N7K1Z6</accession>
<feature type="compositionally biased region" description="Basic and acidic residues" evidence="1">
    <location>
        <begin position="51"/>
        <end position="60"/>
    </location>
</feature>
<evidence type="ECO:0000313" key="2">
    <source>
        <dbReference type="EMBL" id="PMM67629.1"/>
    </source>
</evidence>
<dbReference type="RefSeq" id="WP_102436229.1">
    <property type="nucleotide sequence ID" value="NZ_CAWNVI010000133.1"/>
</dbReference>
<proteinExistence type="predicted"/>
<gene>
    <name evidence="2" type="ORF">BCT49_09880</name>
</gene>
<name>A0A2N7K1Z6_9VIBR</name>
<sequence length="86" mass="9333">MKVLELQQADSIVGGVSRGGGSRTFSGFTGFLADNTDKMFGAQDAKNYAEYRAHRDRSGDRAAQARSRSRSDMNGPNDRHGPRGGR</sequence>
<evidence type="ECO:0000313" key="3">
    <source>
        <dbReference type="Proteomes" id="UP000235406"/>
    </source>
</evidence>
<feature type="compositionally biased region" description="Basic and acidic residues" evidence="1">
    <location>
        <begin position="77"/>
        <end position="86"/>
    </location>
</feature>
<dbReference type="EMBL" id="MCZK01000133">
    <property type="protein sequence ID" value="PMM67629.1"/>
    <property type="molecule type" value="Genomic_DNA"/>
</dbReference>
<evidence type="ECO:0000256" key="1">
    <source>
        <dbReference type="SAM" id="MobiDB-lite"/>
    </source>
</evidence>
<dbReference type="Proteomes" id="UP000235406">
    <property type="component" value="Unassembled WGS sequence"/>
</dbReference>
<comment type="caution">
    <text evidence="2">The sequence shown here is derived from an EMBL/GenBank/DDBJ whole genome shotgun (WGS) entry which is preliminary data.</text>
</comment>
<organism evidence="2 3">
    <name type="scientific">Vibrio lentus</name>
    <dbReference type="NCBI Taxonomy" id="136468"/>
    <lineage>
        <taxon>Bacteria</taxon>
        <taxon>Pseudomonadati</taxon>
        <taxon>Pseudomonadota</taxon>
        <taxon>Gammaproteobacteria</taxon>
        <taxon>Vibrionales</taxon>
        <taxon>Vibrionaceae</taxon>
        <taxon>Vibrio</taxon>
    </lineage>
</organism>
<reference evidence="3" key="1">
    <citation type="submission" date="2016-07" db="EMBL/GenBank/DDBJ databases">
        <title>Nontailed viruses are major unrecognized killers of bacteria in the ocean.</title>
        <authorList>
            <person name="Kauffman K."/>
            <person name="Hussain F."/>
            <person name="Yang J."/>
            <person name="Arevalo P."/>
            <person name="Brown J."/>
            <person name="Cutler M."/>
            <person name="Kelly L."/>
            <person name="Polz M.F."/>
        </authorList>
    </citation>
    <scope>NUCLEOTIDE SEQUENCE [LARGE SCALE GENOMIC DNA]</scope>
    <source>
        <strain evidence="3">10N.261.46.F8</strain>
    </source>
</reference>
<dbReference type="AlphaFoldDB" id="A0A2N7K1Z6"/>